<gene>
    <name evidence="2" type="ORF">BC938DRAFT_475493</name>
</gene>
<dbReference type="PANTHER" id="PTHR47339">
    <property type="entry name" value="CELL DIVISION CONTROL PROTEIN 24"/>
    <property type="match status" value="1"/>
</dbReference>
<comment type="caution">
    <text evidence="2">The sequence shown here is derived from an EMBL/GenBank/DDBJ whole genome shotgun (WGS) entry which is preliminary data.</text>
</comment>
<keyword evidence="3" id="KW-1185">Reference proteome</keyword>
<dbReference type="GO" id="GO:0000935">
    <property type="term" value="C:division septum"/>
    <property type="evidence" value="ECO:0007669"/>
    <property type="project" value="TreeGrafter"/>
</dbReference>
<dbReference type="InterPro" id="IPR001331">
    <property type="entry name" value="GDS_CDC24_CS"/>
</dbReference>
<dbReference type="Pfam" id="PF06395">
    <property type="entry name" value="CDC24"/>
    <property type="match status" value="1"/>
</dbReference>
<dbReference type="Gene3D" id="2.30.29.30">
    <property type="entry name" value="Pleckstrin-homology domain (PH domain)/Phosphotyrosine-binding domain (PTB)"/>
    <property type="match status" value="1"/>
</dbReference>
<dbReference type="Gene3D" id="1.20.900.10">
    <property type="entry name" value="Dbl homology (DH) domain"/>
    <property type="match status" value="1"/>
</dbReference>
<reference evidence="2 3" key="1">
    <citation type="journal article" date="2018" name="New Phytol.">
        <title>Phylogenomics of Endogonaceae and evolution of mycorrhizas within Mucoromycota.</title>
        <authorList>
            <person name="Chang Y."/>
            <person name="Desiro A."/>
            <person name="Na H."/>
            <person name="Sandor L."/>
            <person name="Lipzen A."/>
            <person name="Clum A."/>
            <person name="Barry K."/>
            <person name="Grigoriev I.V."/>
            <person name="Martin F.M."/>
            <person name="Stajich J.E."/>
            <person name="Smith M.E."/>
            <person name="Bonito G."/>
            <person name="Spatafora J.W."/>
        </authorList>
    </citation>
    <scope>NUCLEOTIDE SEQUENCE [LARGE SCALE GENOMIC DNA]</scope>
    <source>
        <strain evidence="2 3">AD002</strain>
    </source>
</reference>
<dbReference type="Proteomes" id="UP000274822">
    <property type="component" value="Unassembled WGS sequence"/>
</dbReference>
<dbReference type="EMBL" id="RBNJ01020841">
    <property type="protein sequence ID" value="RUS20845.1"/>
    <property type="molecule type" value="Genomic_DNA"/>
</dbReference>
<feature type="domain" description="DH" evidence="1">
    <location>
        <begin position="201"/>
        <end position="358"/>
    </location>
</feature>
<dbReference type="PROSITE" id="PS00741">
    <property type="entry name" value="DH_1"/>
    <property type="match status" value="1"/>
</dbReference>
<dbReference type="InterPro" id="IPR010481">
    <property type="entry name" value="Cdc24/Scd1_N"/>
</dbReference>
<dbReference type="GO" id="GO:0043332">
    <property type="term" value="C:mating projection tip"/>
    <property type="evidence" value="ECO:0007669"/>
    <property type="project" value="TreeGrafter"/>
</dbReference>
<dbReference type="GO" id="GO:0005085">
    <property type="term" value="F:guanyl-nucleotide exchange factor activity"/>
    <property type="evidence" value="ECO:0007669"/>
    <property type="project" value="InterPro"/>
</dbReference>
<dbReference type="GO" id="GO:0005737">
    <property type="term" value="C:cytoplasm"/>
    <property type="evidence" value="ECO:0007669"/>
    <property type="project" value="TreeGrafter"/>
</dbReference>
<dbReference type="Pfam" id="PF15411">
    <property type="entry name" value="PH_10"/>
    <property type="match status" value="1"/>
</dbReference>
<dbReference type="SMART" id="SM00325">
    <property type="entry name" value="RhoGEF"/>
    <property type="match status" value="1"/>
</dbReference>
<dbReference type="Pfam" id="PF00621">
    <property type="entry name" value="RhoGEF"/>
    <property type="match status" value="1"/>
</dbReference>
<dbReference type="GO" id="GO:0030010">
    <property type="term" value="P:establishment of cell polarity"/>
    <property type="evidence" value="ECO:0007669"/>
    <property type="project" value="TreeGrafter"/>
</dbReference>
<organism evidence="2 3">
    <name type="scientific">Jimgerdemannia flammicorona</name>
    <dbReference type="NCBI Taxonomy" id="994334"/>
    <lineage>
        <taxon>Eukaryota</taxon>
        <taxon>Fungi</taxon>
        <taxon>Fungi incertae sedis</taxon>
        <taxon>Mucoromycota</taxon>
        <taxon>Mucoromycotina</taxon>
        <taxon>Endogonomycetes</taxon>
        <taxon>Endogonales</taxon>
        <taxon>Endogonaceae</taxon>
        <taxon>Jimgerdemannia</taxon>
    </lineage>
</organism>
<dbReference type="InterPro" id="IPR000219">
    <property type="entry name" value="DH_dom"/>
</dbReference>
<dbReference type="GO" id="GO:0005634">
    <property type="term" value="C:nucleus"/>
    <property type="evidence" value="ECO:0007669"/>
    <property type="project" value="TreeGrafter"/>
</dbReference>
<dbReference type="CDD" id="cd00160">
    <property type="entry name" value="RhoGEF"/>
    <property type="match status" value="1"/>
</dbReference>
<protein>
    <submittedName>
        <fullName evidence="2">Dbl homology domain-containing protein</fullName>
    </submittedName>
</protein>
<dbReference type="PROSITE" id="PS50010">
    <property type="entry name" value="DH_2"/>
    <property type="match status" value="1"/>
</dbReference>
<evidence type="ECO:0000313" key="2">
    <source>
        <dbReference type="EMBL" id="RUS20845.1"/>
    </source>
</evidence>
<dbReference type="SUPFAM" id="SSF48065">
    <property type="entry name" value="DBL homology domain (DH-domain)"/>
    <property type="match status" value="1"/>
</dbReference>
<dbReference type="GO" id="GO:0035556">
    <property type="term" value="P:intracellular signal transduction"/>
    <property type="evidence" value="ECO:0007669"/>
    <property type="project" value="InterPro"/>
</dbReference>
<dbReference type="Gene3D" id="1.10.418.10">
    <property type="entry name" value="Calponin-like domain"/>
    <property type="match status" value="1"/>
</dbReference>
<dbReference type="InterPro" id="IPR035899">
    <property type="entry name" value="DBL_dom_sf"/>
</dbReference>
<dbReference type="InterPro" id="IPR036872">
    <property type="entry name" value="CH_dom_sf"/>
</dbReference>
<name>A0A433PTH2_9FUNG</name>
<dbReference type="SUPFAM" id="SSF50729">
    <property type="entry name" value="PH domain-like"/>
    <property type="match status" value="1"/>
</dbReference>
<proteinExistence type="predicted"/>
<dbReference type="AlphaFoldDB" id="A0A433PTH2"/>
<evidence type="ECO:0000313" key="3">
    <source>
        <dbReference type="Proteomes" id="UP000274822"/>
    </source>
</evidence>
<accession>A0A433PTH2</accession>
<dbReference type="GO" id="GO:0031106">
    <property type="term" value="P:septin ring organization"/>
    <property type="evidence" value="ECO:0007669"/>
    <property type="project" value="TreeGrafter"/>
</dbReference>
<evidence type="ECO:0000259" key="1">
    <source>
        <dbReference type="PROSITE" id="PS50010"/>
    </source>
</evidence>
<dbReference type="InterPro" id="IPR011993">
    <property type="entry name" value="PH-like_dom_sf"/>
</dbReference>
<dbReference type="PANTHER" id="PTHR47339:SF1">
    <property type="entry name" value="CELL DIVISION CONTROL PROTEIN 24"/>
    <property type="match status" value="1"/>
</dbReference>
<dbReference type="InterPro" id="IPR053026">
    <property type="entry name" value="CDC42_GEF"/>
</dbReference>
<feature type="non-terminal residue" evidence="2">
    <location>
        <position position="451"/>
    </location>
</feature>
<sequence>MTTTLQMKRRTPSLGSLPNVAGMSIVEGPTPSNLNKPPTSASSLYHTCRSVLDRLACVPGFEYYLETEFQLQNSNSSESTSSTPSDPLTKLWQICRQGLSLCLLFNTLRPDKLIKLDDISGPNNGQSAKKAVYRFIVACKEELRTSDDELFTITELNQNDTNGFVKVVKTVSTILDRLEEKGIITVRSSNRNSDPNAPKNTRDKVVMELLETERKYVADMERLQVGMLGRWNGGREEGRRFLISVEANADAPSQEQRWGQLFQSQEEAFTVYEPFCANYNQAQDLAIQENLQLQKLASMIEPSYELPSLLIKPVQRICKYPLLLGELIKSTDKEWKYYDELVAGREAVQRVTMRVNEVQRKLENAQAVEELKRRVEDWKVGLIVDKFLMSSNDAERELHVFLFERILLICKEIKDANRNLQLKGKIFITSIIQVMNNGRNGKQAWTCFIYG</sequence>